<evidence type="ECO:0000313" key="3">
    <source>
        <dbReference type="Proteomes" id="UP001589836"/>
    </source>
</evidence>
<keyword evidence="1" id="KW-1133">Transmembrane helix</keyword>
<proteinExistence type="predicted"/>
<evidence type="ECO:0000313" key="2">
    <source>
        <dbReference type="EMBL" id="MFC0525908.1"/>
    </source>
</evidence>
<keyword evidence="1" id="KW-0812">Transmembrane</keyword>
<reference evidence="2 3" key="1">
    <citation type="submission" date="2024-09" db="EMBL/GenBank/DDBJ databases">
        <authorList>
            <person name="Sun Q."/>
            <person name="Mori K."/>
        </authorList>
    </citation>
    <scope>NUCLEOTIDE SEQUENCE [LARGE SCALE GENOMIC DNA]</scope>
    <source>
        <strain evidence="2 3">NCAIM B.02529</strain>
    </source>
</reference>
<keyword evidence="1" id="KW-0472">Membrane</keyword>
<organism evidence="2 3">
    <name type="scientific">Pontibacillus salicampi</name>
    <dbReference type="NCBI Taxonomy" id="1449801"/>
    <lineage>
        <taxon>Bacteria</taxon>
        <taxon>Bacillati</taxon>
        <taxon>Bacillota</taxon>
        <taxon>Bacilli</taxon>
        <taxon>Bacillales</taxon>
        <taxon>Bacillaceae</taxon>
        <taxon>Pontibacillus</taxon>
    </lineage>
</organism>
<gene>
    <name evidence="2" type="ORF">ACFFGV_20230</name>
</gene>
<sequence>MEFIWILCFTFFIPFSLYRFTEARHLSDGQSISRFSYNFFKIYAWSGFWPTITGLLLVLLVQIPLMWKILLFGWIAITVVAGLGDLAQTSGINKSMREGKYIRKRWYRPIIDWPANIFGLLTKKKRKYFWKEVTITLKNVSKGVIILFKNKKFTLYDKEFIESLPNLDGNWKAPYVVYVANGVTEKHKSMKAFIEDFYDSIPEDRKLDYYRRLRSQNDKEFLAQINEFLVAKFCSENGEIEFNPKLENGLTPELLWEINGQKVLLDVVTLFESEDIGKEQETIDHLLNYLSDVEHFFDVGIWYEIVDQKNYKPSGIKRKLIKYLDALDPTDVDPEEELVINSDGISGGFFISPKGNIETKSKIDFALLGPPRKIEPLKAIERRINSKLKKYKWEGPIIVAICKAADNGADWEEVAEVLYGPTIVRYDKKEGEYSECLGSGGILMPRGDSPPLNTSLTGILYCEQNWNEELPTLKIKYLINPFAKHQINLKIPSYPTVENERIKFDWINTQGEKLEHH</sequence>
<feature type="transmembrane region" description="Helical" evidence="1">
    <location>
        <begin position="69"/>
        <end position="87"/>
    </location>
</feature>
<accession>A0ABV6LU17</accession>
<evidence type="ECO:0000256" key="1">
    <source>
        <dbReference type="SAM" id="Phobius"/>
    </source>
</evidence>
<dbReference type="Proteomes" id="UP001589836">
    <property type="component" value="Unassembled WGS sequence"/>
</dbReference>
<feature type="transmembrane region" description="Helical" evidence="1">
    <location>
        <begin position="43"/>
        <end position="62"/>
    </location>
</feature>
<dbReference type="EMBL" id="JBHLTP010000023">
    <property type="protein sequence ID" value="MFC0525908.1"/>
    <property type="molecule type" value="Genomic_DNA"/>
</dbReference>
<name>A0ABV6LU17_9BACI</name>
<protein>
    <submittedName>
        <fullName evidence="2">Uncharacterized protein</fullName>
    </submittedName>
</protein>
<comment type="caution">
    <text evidence="2">The sequence shown here is derived from an EMBL/GenBank/DDBJ whole genome shotgun (WGS) entry which is preliminary data.</text>
</comment>
<dbReference type="RefSeq" id="WP_377351720.1">
    <property type="nucleotide sequence ID" value="NZ_JBHLTP010000023.1"/>
</dbReference>
<keyword evidence="3" id="KW-1185">Reference proteome</keyword>